<keyword evidence="1" id="KW-0614">Plasmid</keyword>
<evidence type="ECO:0000313" key="1">
    <source>
        <dbReference type="EMBL" id="AJD43350.1"/>
    </source>
</evidence>
<dbReference type="KEGG" id="rga:RGR602_PA00002"/>
<evidence type="ECO:0000313" key="2">
    <source>
        <dbReference type="Proteomes" id="UP000031368"/>
    </source>
</evidence>
<dbReference type="EMBL" id="CP006878">
    <property type="protein sequence ID" value="AJD43350.1"/>
    <property type="molecule type" value="Genomic_DNA"/>
</dbReference>
<dbReference type="HOGENOM" id="CLU_075305_0_0_5"/>
<keyword evidence="2" id="KW-1185">Reference proteome</keyword>
<dbReference type="RefSeq" id="WP_203226211.1">
    <property type="nucleotide sequence ID" value="NZ_CP006878.1"/>
</dbReference>
<proteinExistence type="predicted"/>
<protein>
    <submittedName>
        <fullName evidence="1">Uncharacterized protein</fullName>
    </submittedName>
</protein>
<dbReference type="Proteomes" id="UP000031368">
    <property type="component" value="Plasmid pRgalR602a"/>
</dbReference>
<name>A0A0B4X9F9_9HYPH</name>
<reference evidence="1 2" key="1">
    <citation type="submission" date="2013-11" db="EMBL/GenBank/DDBJ databases">
        <title>Complete genome sequence of Rhizobium gallicum bv. gallicum R602.</title>
        <authorList>
            <person name="Bustos P."/>
            <person name="Santamaria R.I."/>
            <person name="Lozano L."/>
            <person name="Acosta J.L."/>
            <person name="Ormeno-Orrillo E."/>
            <person name="Rogel M.A."/>
            <person name="Romero D."/>
            <person name="Cevallos M.A."/>
            <person name="Martinez-Romero E."/>
            <person name="Gonzalez V."/>
        </authorList>
    </citation>
    <scope>NUCLEOTIDE SEQUENCE [LARGE SCALE GENOMIC DNA]</scope>
    <source>
        <strain evidence="1 2">R602</strain>
        <plasmid evidence="1 2">pRgalR602a</plasmid>
    </source>
</reference>
<dbReference type="SUPFAM" id="SSF55073">
    <property type="entry name" value="Nucleotide cyclase"/>
    <property type="match status" value="1"/>
</dbReference>
<gene>
    <name evidence="1" type="ORF">RGR602_PA00002</name>
</gene>
<accession>A0A0B4X9F9</accession>
<sequence>MLGFQALLNSRTPAEIHNVILDLREFSTPDELPARRMKDVRLSSRAFAESVSDAVVRVRVFDTQYADGALFNELLDLLHIQIQCINSGVLIRAGVAIGDVHVGLNGKGPIFGPAMVRAYQIESEEAMYPRIVVDEAAYRLFLADSRLHNENHDPEEEAGYVNGLLRVGEDGTRYIDYLAAGEGEFDDFANYLQFMERHADLLRRNLGTTHRPNVHRKYVWLARWPVSSEYARSGGAMANTVA</sequence>
<dbReference type="InterPro" id="IPR029787">
    <property type="entry name" value="Nucleotide_cyclase"/>
</dbReference>
<geneLocation type="plasmid" evidence="1 2">
    <name>pRgalR602a</name>
</geneLocation>
<organism evidence="1 2">
    <name type="scientific">Rhizobium gallicum bv. gallicum R602sp</name>
    <dbReference type="NCBI Taxonomy" id="1041138"/>
    <lineage>
        <taxon>Bacteria</taxon>
        <taxon>Pseudomonadati</taxon>
        <taxon>Pseudomonadota</taxon>
        <taxon>Alphaproteobacteria</taxon>
        <taxon>Hyphomicrobiales</taxon>
        <taxon>Rhizobiaceae</taxon>
        <taxon>Rhizobium/Agrobacterium group</taxon>
        <taxon>Rhizobium</taxon>
    </lineage>
</organism>
<dbReference type="AlphaFoldDB" id="A0A0B4X9F9"/>